<dbReference type="Proteomes" id="UP001374579">
    <property type="component" value="Unassembled WGS sequence"/>
</dbReference>
<evidence type="ECO:0000256" key="2">
    <source>
        <dbReference type="SAM" id="MobiDB-lite"/>
    </source>
</evidence>
<reference evidence="4 5" key="1">
    <citation type="submission" date="2024-02" db="EMBL/GenBank/DDBJ databases">
        <title>Chromosome-scale genome assembly of the rough periwinkle Littorina saxatilis.</title>
        <authorList>
            <person name="De Jode A."/>
            <person name="Faria R."/>
            <person name="Formenti G."/>
            <person name="Sims Y."/>
            <person name="Smith T.P."/>
            <person name="Tracey A."/>
            <person name="Wood J.M.D."/>
            <person name="Zagrodzka Z.B."/>
            <person name="Johannesson K."/>
            <person name="Butlin R.K."/>
            <person name="Leder E.H."/>
        </authorList>
    </citation>
    <scope>NUCLEOTIDE SEQUENCE [LARGE SCALE GENOMIC DNA]</scope>
    <source>
        <strain evidence="4">Snail1</strain>
        <tissue evidence="4">Muscle</tissue>
    </source>
</reference>
<protein>
    <recommendedName>
        <fullName evidence="3">EGF-like domain-containing protein</fullName>
    </recommendedName>
</protein>
<dbReference type="InterPro" id="IPR000742">
    <property type="entry name" value="EGF"/>
</dbReference>
<comment type="caution">
    <text evidence="1">Lacks conserved residue(s) required for the propagation of feature annotation.</text>
</comment>
<evidence type="ECO:0000313" key="4">
    <source>
        <dbReference type="EMBL" id="KAK7092918.1"/>
    </source>
</evidence>
<dbReference type="PROSITE" id="PS50026">
    <property type="entry name" value="EGF_3"/>
    <property type="match status" value="1"/>
</dbReference>
<proteinExistence type="predicted"/>
<feature type="domain" description="EGF-like" evidence="3">
    <location>
        <begin position="1"/>
        <end position="25"/>
    </location>
</feature>
<dbReference type="PROSITE" id="PS01186">
    <property type="entry name" value="EGF_2"/>
    <property type="match status" value="1"/>
</dbReference>
<feature type="compositionally biased region" description="Pro residues" evidence="2">
    <location>
        <begin position="144"/>
        <end position="166"/>
    </location>
</feature>
<evidence type="ECO:0000313" key="5">
    <source>
        <dbReference type="Proteomes" id="UP001374579"/>
    </source>
</evidence>
<keyword evidence="5" id="KW-1185">Reference proteome</keyword>
<dbReference type="AlphaFoldDB" id="A0AAN9ATD4"/>
<feature type="disulfide bond" evidence="1">
    <location>
        <begin position="15"/>
        <end position="24"/>
    </location>
</feature>
<sequence length="239" mass="26645">MGTCHDDGTTPGCDCPDGYYGTQCELPMVLVECDTKKMWINIVPYGYDKVTWVSFPPLTGDNFTCALEPVDAFFKKNQQYYNSEWRGFAGIFPHVGDSCAGNPIILRETATHITYGRIVYLAYRAEGPDPTDQTLRLTCDVRKPPPPRPPPTPLPPRAPLPFPAPQSPRASFPPRAPLPFPAPQSPRAPYLSQPPNLPEPPNLSQPPNLPEPPFHPEPPYLPEHPGLPQLHELPYLLHR</sequence>
<feature type="compositionally biased region" description="Pro residues" evidence="2">
    <location>
        <begin position="174"/>
        <end position="186"/>
    </location>
</feature>
<evidence type="ECO:0000259" key="3">
    <source>
        <dbReference type="PROSITE" id="PS50026"/>
    </source>
</evidence>
<gene>
    <name evidence="4" type="ORF">V1264_008594</name>
</gene>
<keyword evidence="1" id="KW-0245">EGF-like domain</keyword>
<name>A0AAN9ATD4_9CAEN</name>
<evidence type="ECO:0000256" key="1">
    <source>
        <dbReference type="PROSITE-ProRule" id="PRU00076"/>
    </source>
</evidence>
<dbReference type="EMBL" id="JBAMIC010000021">
    <property type="protein sequence ID" value="KAK7092918.1"/>
    <property type="molecule type" value="Genomic_DNA"/>
</dbReference>
<comment type="caution">
    <text evidence="4">The sequence shown here is derived from an EMBL/GenBank/DDBJ whole genome shotgun (WGS) entry which is preliminary data.</text>
</comment>
<feature type="region of interest" description="Disordered" evidence="2">
    <location>
        <begin position="131"/>
        <end position="239"/>
    </location>
</feature>
<accession>A0AAN9ATD4</accession>
<dbReference type="PROSITE" id="PS00022">
    <property type="entry name" value="EGF_1"/>
    <property type="match status" value="1"/>
</dbReference>
<organism evidence="4 5">
    <name type="scientific">Littorina saxatilis</name>
    <dbReference type="NCBI Taxonomy" id="31220"/>
    <lineage>
        <taxon>Eukaryota</taxon>
        <taxon>Metazoa</taxon>
        <taxon>Spiralia</taxon>
        <taxon>Lophotrochozoa</taxon>
        <taxon>Mollusca</taxon>
        <taxon>Gastropoda</taxon>
        <taxon>Caenogastropoda</taxon>
        <taxon>Littorinimorpha</taxon>
        <taxon>Littorinoidea</taxon>
        <taxon>Littorinidae</taxon>
        <taxon>Littorina</taxon>
    </lineage>
</organism>
<feature type="compositionally biased region" description="Pro residues" evidence="2">
    <location>
        <begin position="195"/>
        <end position="222"/>
    </location>
</feature>
<keyword evidence="1" id="KW-1015">Disulfide bond</keyword>